<accession>A0A9J6EIW3</accession>
<evidence type="ECO:0000313" key="6">
    <source>
        <dbReference type="Proteomes" id="UP000821866"/>
    </source>
</evidence>
<dbReference type="Pfam" id="PF05649">
    <property type="entry name" value="Peptidase_M13_N"/>
    <property type="match status" value="1"/>
</dbReference>
<feature type="region of interest" description="Disordered" evidence="2">
    <location>
        <begin position="230"/>
        <end position="272"/>
    </location>
</feature>
<dbReference type="InterPro" id="IPR024079">
    <property type="entry name" value="MetalloPept_cat_dom_sf"/>
</dbReference>
<reference evidence="5" key="2">
    <citation type="submission" date="2021-09" db="EMBL/GenBank/DDBJ databases">
        <authorList>
            <person name="Jia N."/>
            <person name="Wang J."/>
            <person name="Shi W."/>
            <person name="Du L."/>
            <person name="Sun Y."/>
            <person name="Zhan W."/>
            <person name="Jiang J."/>
            <person name="Wang Q."/>
            <person name="Zhang B."/>
            <person name="Ji P."/>
            <person name="Sakyi L.B."/>
            <person name="Cui X."/>
            <person name="Yuan T."/>
            <person name="Jiang B."/>
            <person name="Yang W."/>
            <person name="Lam T.T.-Y."/>
            <person name="Chang Q."/>
            <person name="Ding S."/>
            <person name="Wang X."/>
            <person name="Zhu J."/>
            <person name="Ruan X."/>
            <person name="Zhao L."/>
            <person name="Wei J."/>
            <person name="Que T."/>
            <person name="Du C."/>
            <person name="Cheng J."/>
            <person name="Dai P."/>
            <person name="Han X."/>
            <person name="Huang E."/>
            <person name="Gao Y."/>
            <person name="Liu J."/>
            <person name="Shao H."/>
            <person name="Ye R."/>
            <person name="Li L."/>
            <person name="Wei W."/>
            <person name="Wang X."/>
            <person name="Wang C."/>
            <person name="Huo Q."/>
            <person name="Li W."/>
            <person name="Guo W."/>
            <person name="Chen H."/>
            <person name="Chen S."/>
            <person name="Zhou L."/>
            <person name="Zhou L."/>
            <person name="Ni X."/>
            <person name="Tian J."/>
            <person name="Zhou Y."/>
            <person name="Sheng Y."/>
            <person name="Liu T."/>
            <person name="Pan Y."/>
            <person name="Xia L."/>
            <person name="Li J."/>
            <person name="Zhao F."/>
            <person name="Cao W."/>
        </authorList>
    </citation>
    <scope>NUCLEOTIDE SEQUENCE</scope>
    <source>
        <strain evidence="5">Rmic-2018</strain>
        <tissue evidence="5">Larvae</tissue>
    </source>
</reference>
<dbReference type="PROSITE" id="PS51885">
    <property type="entry name" value="NEPRILYSIN"/>
    <property type="match status" value="1"/>
</dbReference>
<organism evidence="5 6">
    <name type="scientific">Rhipicephalus microplus</name>
    <name type="common">Cattle tick</name>
    <name type="synonym">Boophilus microplus</name>
    <dbReference type="NCBI Taxonomy" id="6941"/>
    <lineage>
        <taxon>Eukaryota</taxon>
        <taxon>Metazoa</taxon>
        <taxon>Ecdysozoa</taxon>
        <taxon>Arthropoda</taxon>
        <taxon>Chelicerata</taxon>
        <taxon>Arachnida</taxon>
        <taxon>Acari</taxon>
        <taxon>Parasitiformes</taxon>
        <taxon>Ixodida</taxon>
        <taxon>Ixodoidea</taxon>
        <taxon>Ixodidae</taxon>
        <taxon>Rhipicephalinae</taxon>
        <taxon>Rhipicephalus</taxon>
        <taxon>Boophilus</taxon>
    </lineage>
</organism>
<dbReference type="InterPro" id="IPR042089">
    <property type="entry name" value="Peptidase_M13_dom_2"/>
</dbReference>
<feature type="transmembrane region" description="Helical" evidence="3">
    <location>
        <begin position="396"/>
        <end position="417"/>
    </location>
</feature>
<dbReference type="PANTHER" id="PTHR11733:SF241">
    <property type="entry name" value="GH26575P-RELATED"/>
    <property type="match status" value="1"/>
</dbReference>
<dbReference type="Gene3D" id="1.10.1380.10">
    <property type="entry name" value="Neutral endopeptidase , domain2"/>
    <property type="match status" value="1"/>
</dbReference>
<feature type="region of interest" description="Disordered" evidence="2">
    <location>
        <begin position="312"/>
        <end position="332"/>
    </location>
</feature>
<sequence>MSLSNSSKSSRQSVSSEPGDVSVNGAGTAKSPSAAAPTVDSAWTDKTMPSGATSAVTSGVHAKRKRKRRSSVPFKHRKGHRTKRKGSAAEAKSAAPHPAVEPVDVPPVDVAPASAAEDEFLGTTSRTSIKSRRGASLADPRANDAENTSTTDISRTSRVSAQTLSQTEQEVFAQPLTKANPEDMRSLLTAPVLPHEMDRALNEYTVWPPRLSLPTPDESSTLTLWPNPSKPTAHIPAASRPTATSGALAAKPSKPTGILKAPPSDRRTSGEEAVPDMIVVPLPSWAGTPDVTADRKCEIPPVPVSAYAETSEFVDTSHTPQQDTSLVHPRDKKTRFGAPSLKVAGSNPGCGGCISDGGGNVVGPCAQIWMHVKEPQVMVSPLAMTSPKRGLILKRAVIFILMTCVAGAVLIYLLWLYSSNPSTDRGFCNSTDCDDYEALIDTLLNRSVDPCDDFSAFVCSAWKSLSSHNHWSRSSREDVVDAWSKNFEVVLRKGKKYLEVGEKPLTMLNLCQYSSTYDATSSVELLQRFMEERKIRWPGQPQQDVDPLEVLLDLDINWGMAVWIHVEFLRKQGASGQRALRVSSAGRIREWLSRCQQLVSAGSFYEYWRKHYMLFATSGAPTPTHQQGNRTAQVQIAVLQQLLEASRNNTAIQFLLKDLQSRTPRIPSERWIATLNAKMNVYPAFTGDDHIIASQPVLLTALNKITSAFHHDDIMENIAWSFVQMIAPVVDVSILSLFPRQSNLSPDNDAEVTAALLFAFCSWEVESAYRLLVTSLNTIANFPLEVRQEIDTRLTDIRNAAVDKIDAIEWLMPQWKRRAQGKLNASRILLWPSEELLSSTALSFMYRGFPTSDLNIIKLWLRVRMSVHQLALEYEEVVHMPANLVLPLVDYDYLLNSVHISTQTLSPPVYYKQGTHAMFYGGLGFLYASQLVRVLDAEGLRIDAEGDIVDELWLSPLWRHAVMDVAACLSGGGSYFPEIPALEVTYKALETALSREGGQRLRIGFSERQLFFITICFLTCSQPGTEPPADCNKAMMNFPPFANAFGCRNSSKMKPARQCPFFSQQI</sequence>
<comment type="caution">
    <text evidence="5">The sequence shown here is derived from an EMBL/GenBank/DDBJ whole genome shotgun (WGS) entry which is preliminary data.</text>
</comment>
<evidence type="ECO:0000256" key="2">
    <source>
        <dbReference type="SAM" id="MobiDB-lite"/>
    </source>
</evidence>
<dbReference type="EMBL" id="JABSTU010000004">
    <property type="protein sequence ID" value="KAH8034274.1"/>
    <property type="molecule type" value="Genomic_DNA"/>
</dbReference>
<keyword evidence="3" id="KW-0472">Membrane</keyword>
<feature type="domain" description="Peptidase M13 N-terminal" evidence="4">
    <location>
        <begin position="450"/>
        <end position="826"/>
    </location>
</feature>
<reference evidence="5" key="1">
    <citation type="journal article" date="2020" name="Cell">
        <title>Large-Scale Comparative Analyses of Tick Genomes Elucidate Their Genetic Diversity and Vector Capacities.</title>
        <authorList>
            <consortium name="Tick Genome and Microbiome Consortium (TIGMIC)"/>
            <person name="Jia N."/>
            <person name="Wang J."/>
            <person name="Shi W."/>
            <person name="Du L."/>
            <person name="Sun Y."/>
            <person name="Zhan W."/>
            <person name="Jiang J.F."/>
            <person name="Wang Q."/>
            <person name="Zhang B."/>
            <person name="Ji P."/>
            <person name="Bell-Sakyi L."/>
            <person name="Cui X.M."/>
            <person name="Yuan T.T."/>
            <person name="Jiang B.G."/>
            <person name="Yang W.F."/>
            <person name="Lam T.T."/>
            <person name="Chang Q.C."/>
            <person name="Ding S.J."/>
            <person name="Wang X.J."/>
            <person name="Zhu J.G."/>
            <person name="Ruan X.D."/>
            <person name="Zhao L."/>
            <person name="Wei J.T."/>
            <person name="Ye R.Z."/>
            <person name="Que T.C."/>
            <person name="Du C.H."/>
            <person name="Zhou Y.H."/>
            <person name="Cheng J.X."/>
            <person name="Dai P.F."/>
            <person name="Guo W.B."/>
            <person name="Han X.H."/>
            <person name="Huang E.J."/>
            <person name="Li L.F."/>
            <person name="Wei W."/>
            <person name="Gao Y.C."/>
            <person name="Liu J.Z."/>
            <person name="Shao H.Z."/>
            <person name="Wang X."/>
            <person name="Wang C.C."/>
            <person name="Yang T.C."/>
            <person name="Huo Q.B."/>
            <person name="Li W."/>
            <person name="Chen H.Y."/>
            <person name="Chen S.E."/>
            <person name="Zhou L.G."/>
            <person name="Ni X.B."/>
            <person name="Tian J.H."/>
            <person name="Sheng Y."/>
            <person name="Liu T."/>
            <person name="Pan Y.S."/>
            <person name="Xia L.Y."/>
            <person name="Li J."/>
            <person name="Zhao F."/>
            <person name="Cao W.C."/>
        </authorList>
    </citation>
    <scope>NUCLEOTIDE SEQUENCE</scope>
    <source>
        <strain evidence="5">Rmic-2018</strain>
    </source>
</reference>
<dbReference type="GO" id="GO:0005886">
    <property type="term" value="C:plasma membrane"/>
    <property type="evidence" value="ECO:0007669"/>
    <property type="project" value="TreeGrafter"/>
</dbReference>
<keyword evidence="3" id="KW-1133">Transmembrane helix</keyword>
<evidence type="ECO:0000313" key="5">
    <source>
        <dbReference type="EMBL" id="KAH8034274.1"/>
    </source>
</evidence>
<evidence type="ECO:0000259" key="4">
    <source>
        <dbReference type="Pfam" id="PF05649"/>
    </source>
</evidence>
<proteinExistence type="inferred from homology"/>
<dbReference type="InterPro" id="IPR008753">
    <property type="entry name" value="Peptidase_M13_N"/>
</dbReference>
<dbReference type="InterPro" id="IPR000718">
    <property type="entry name" value="Peptidase_M13"/>
</dbReference>
<dbReference type="AlphaFoldDB" id="A0A9J6EIW3"/>
<gene>
    <name evidence="5" type="ORF">HPB51_022640</name>
</gene>
<feature type="compositionally biased region" description="Polar residues" evidence="2">
    <location>
        <begin position="145"/>
        <end position="168"/>
    </location>
</feature>
<dbReference type="Proteomes" id="UP000821866">
    <property type="component" value="Chromosome 2"/>
</dbReference>
<protein>
    <recommendedName>
        <fullName evidence="4">Peptidase M13 N-terminal domain-containing protein</fullName>
    </recommendedName>
</protein>
<feature type="compositionally biased region" description="Basic residues" evidence="2">
    <location>
        <begin position="61"/>
        <end position="86"/>
    </location>
</feature>
<feature type="compositionally biased region" description="Low complexity" evidence="2">
    <location>
        <begin position="88"/>
        <end position="115"/>
    </location>
</feature>
<dbReference type="GO" id="GO:0004222">
    <property type="term" value="F:metalloendopeptidase activity"/>
    <property type="evidence" value="ECO:0007669"/>
    <property type="project" value="InterPro"/>
</dbReference>
<dbReference type="GO" id="GO:0016485">
    <property type="term" value="P:protein processing"/>
    <property type="evidence" value="ECO:0007669"/>
    <property type="project" value="TreeGrafter"/>
</dbReference>
<name>A0A9J6EIW3_RHIMP</name>
<keyword evidence="6" id="KW-1185">Reference proteome</keyword>
<evidence type="ECO:0000256" key="3">
    <source>
        <dbReference type="SAM" id="Phobius"/>
    </source>
</evidence>
<comment type="similarity">
    <text evidence="1">Belongs to the peptidase M13 family.</text>
</comment>
<feature type="compositionally biased region" description="Polar residues" evidence="2">
    <location>
        <begin position="313"/>
        <end position="325"/>
    </location>
</feature>
<dbReference type="VEuPathDB" id="VectorBase:LOC119162260"/>
<dbReference type="PANTHER" id="PTHR11733">
    <property type="entry name" value="ZINC METALLOPROTEASE FAMILY M13 NEPRILYSIN-RELATED"/>
    <property type="match status" value="1"/>
</dbReference>
<feature type="region of interest" description="Disordered" evidence="2">
    <location>
        <begin position="1"/>
        <end position="168"/>
    </location>
</feature>
<feature type="compositionally biased region" description="Low complexity" evidence="2">
    <location>
        <begin position="1"/>
        <end position="16"/>
    </location>
</feature>
<dbReference type="Gene3D" id="3.40.390.10">
    <property type="entry name" value="Collagenase (Catalytic Domain)"/>
    <property type="match status" value="2"/>
</dbReference>
<keyword evidence="3" id="KW-0812">Transmembrane</keyword>
<dbReference type="SUPFAM" id="SSF55486">
    <property type="entry name" value="Metalloproteases ('zincins'), catalytic domain"/>
    <property type="match status" value="1"/>
</dbReference>
<evidence type="ECO:0000256" key="1">
    <source>
        <dbReference type="ARBA" id="ARBA00007357"/>
    </source>
</evidence>